<proteinExistence type="inferred from homology"/>
<dbReference type="EMBL" id="JAKWBI020000007">
    <property type="protein sequence ID" value="KAJ2906980.1"/>
    <property type="molecule type" value="Genomic_DNA"/>
</dbReference>
<dbReference type="GO" id="GO:0016020">
    <property type="term" value="C:membrane"/>
    <property type="evidence" value="ECO:0007669"/>
    <property type="project" value="UniProtKB-SubCell"/>
</dbReference>
<feature type="transmembrane region" description="Helical" evidence="10">
    <location>
        <begin position="392"/>
        <end position="417"/>
    </location>
</feature>
<sequence length="843" mass="95554">MSKHERRATSSGSSADEKGSQHHVDVRAEPELGVDLNAAKEHLKATEIDLEDARRWAEETSLEDLYKILESVRRIHKTDPNFPHPVLKSIEFFLDDEDIREHPEAHVQRINEMKLETALITNNSPYAEVRAVVENTDNVEAPQLTFRVLSMGILFTAIKAAVYQLFIIRLPQVEIDVIVFQVLAYPIGKLLEKILPDAGFTFRDTRYTLNPGKWSFKEHMLVVIMVGACSAPYTDYIIFVQVLPQFFNQPWANSLTYQMTIAMSVQFIGYSIAGLCRPFLVFPSYCLWPNNLATLAVNKAFHSDANEQVAGPWKRLYSISRFRLFLWLTLALFIWEWFPQYIFTGLGTFSWMEWIAPSNIYVKAFTGMDYGIGWNPLSTFDWANVTYTIKPLVYPFFTSMNTFIGMTVSSLIVLIFWMNNAFHTGYLPAVSPTTFDHFGKSYNVSKILDDRAQFDLEKYRSYSPAYMAASHVQLYMFFFAEYTCVLTHTILCHGHQLKLAFKALWHSLPFVGSSDSESDAYQDVHNRLMRQYPEAHAWWYLACLAISIALGLWGILSYPTETPPWVVFFGIFMSIIFLVPCGIAGAITGMAPTLNVMAEFIGGLIVPGNALAMNFFKTYGYITTAYALNFAGDMKLAHYVKESPRNLFIVQMIGTFVTTIVNVFVVRFQLELPNVCDPDPAIAPMRMVCPGPRVFFTASVFWGSLGPKRVWGPGGQYSVTLVGFLIGILFAVATWAVQKKWRNKSWPRQLHPVAFTMGFTQWHVSGMGYLIPAMPFAYYNYIVHAGFTLGTALTAIVVFFALAMQGIDLSWWGNEITATGLGSDYSQLTLKEGEYFGPRIGDF</sequence>
<feature type="transmembrane region" description="Helical" evidence="10">
    <location>
        <begin position="600"/>
        <end position="628"/>
    </location>
</feature>
<evidence type="ECO:0000256" key="8">
    <source>
        <dbReference type="ARBA" id="ARBA00023136"/>
    </source>
</evidence>
<comment type="similarity">
    <text evidence="2">Belongs to the oligopeptide OPT transporter family.</text>
</comment>
<evidence type="ECO:0000313" key="11">
    <source>
        <dbReference type="EMBL" id="KAJ2906980.1"/>
    </source>
</evidence>
<feature type="transmembrane region" description="Helical" evidence="10">
    <location>
        <begin position="324"/>
        <end position="343"/>
    </location>
</feature>
<feature type="transmembrane region" description="Helical" evidence="10">
    <location>
        <begin position="537"/>
        <end position="559"/>
    </location>
</feature>
<feature type="transmembrane region" description="Helical" evidence="10">
    <location>
        <begin position="255"/>
        <end position="275"/>
    </location>
</feature>
<evidence type="ECO:0000256" key="2">
    <source>
        <dbReference type="ARBA" id="ARBA00008807"/>
    </source>
</evidence>
<name>A0AAD5WXZ4_9PEZI</name>
<feature type="compositionally biased region" description="Basic and acidic residues" evidence="9">
    <location>
        <begin position="15"/>
        <end position="30"/>
    </location>
</feature>
<reference evidence="11" key="1">
    <citation type="submission" date="2022-07" db="EMBL/GenBank/DDBJ databases">
        <title>Draft genome sequence of Zalerion maritima ATCC 34329, a (micro)plastics degrading marine fungus.</title>
        <authorList>
            <person name="Paco A."/>
            <person name="Goncalves M.F.M."/>
            <person name="Rocha-Santos T.A.P."/>
            <person name="Alves A."/>
        </authorList>
    </citation>
    <scope>NUCLEOTIDE SEQUENCE</scope>
    <source>
        <strain evidence="11">ATCC 34329</strain>
    </source>
</reference>
<dbReference type="GO" id="GO:0035673">
    <property type="term" value="F:oligopeptide transmembrane transporter activity"/>
    <property type="evidence" value="ECO:0007669"/>
    <property type="project" value="InterPro"/>
</dbReference>
<feature type="transmembrane region" description="Helical" evidence="10">
    <location>
        <begin position="717"/>
        <end position="738"/>
    </location>
</feature>
<feature type="transmembrane region" description="Helical" evidence="10">
    <location>
        <begin position="648"/>
        <end position="666"/>
    </location>
</feature>
<evidence type="ECO:0000256" key="6">
    <source>
        <dbReference type="ARBA" id="ARBA00022927"/>
    </source>
</evidence>
<protein>
    <submittedName>
        <fullName evidence="11">OPT oligopeptide transporter</fullName>
    </submittedName>
</protein>
<organism evidence="11 12">
    <name type="scientific">Zalerion maritima</name>
    <dbReference type="NCBI Taxonomy" id="339359"/>
    <lineage>
        <taxon>Eukaryota</taxon>
        <taxon>Fungi</taxon>
        <taxon>Dikarya</taxon>
        <taxon>Ascomycota</taxon>
        <taxon>Pezizomycotina</taxon>
        <taxon>Sordariomycetes</taxon>
        <taxon>Lulworthiomycetidae</taxon>
        <taxon>Lulworthiales</taxon>
        <taxon>Lulworthiaceae</taxon>
        <taxon>Zalerion</taxon>
    </lineage>
</organism>
<comment type="caution">
    <text evidence="11">The sequence shown here is derived from an EMBL/GenBank/DDBJ whole genome shotgun (WGS) entry which is preliminary data.</text>
</comment>
<keyword evidence="4 10" id="KW-0812">Transmembrane</keyword>
<dbReference type="GO" id="GO:0015031">
    <property type="term" value="P:protein transport"/>
    <property type="evidence" value="ECO:0007669"/>
    <property type="project" value="UniProtKB-KW"/>
</dbReference>
<gene>
    <name evidence="11" type="ORF">MKZ38_009843</name>
</gene>
<dbReference type="PANTHER" id="PTHR22601">
    <property type="entry name" value="ISP4 LIKE PROTEIN"/>
    <property type="match status" value="1"/>
</dbReference>
<dbReference type="Proteomes" id="UP001201980">
    <property type="component" value="Unassembled WGS sequence"/>
</dbReference>
<keyword evidence="8 10" id="KW-0472">Membrane</keyword>
<dbReference type="InterPro" id="IPR004813">
    <property type="entry name" value="OPT"/>
</dbReference>
<evidence type="ECO:0000313" key="12">
    <source>
        <dbReference type="Proteomes" id="UP001201980"/>
    </source>
</evidence>
<keyword evidence="7 10" id="KW-1133">Transmembrane helix</keyword>
<dbReference type="NCBIfam" id="TIGR00728">
    <property type="entry name" value="OPT_sfam"/>
    <property type="match status" value="1"/>
</dbReference>
<feature type="transmembrane region" description="Helical" evidence="10">
    <location>
        <begin position="220"/>
        <end position="243"/>
    </location>
</feature>
<evidence type="ECO:0000256" key="7">
    <source>
        <dbReference type="ARBA" id="ARBA00022989"/>
    </source>
</evidence>
<accession>A0AAD5WXZ4</accession>
<comment type="subcellular location">
    <subcellularLocation>
        <location evidence="1">Membrane</location>
        <topology evidence="1">Multi-pass membrane protein</topology>
    </subcellularLocation>
</comment>
<keyword evidence="6" id="KW-0653">Protein transport</keyword>
<keyword evidence="12" id="KW-1185">Reference proteome</keyword>
<feature type="region of interest" description="Disordered" evidence="9">
    <location>
        <begin position="1"/>
        <end position="33"/>
    </location>
</feature>
<evidence type="ECO:0000256" key="9">
    <source>
        <dbReference type="SAM" id="MobiDB-lite"/>
    </source>
</evidence>
<feature type="transmembrane region" description="Helical" evidence="10">
    <location>
        <begin position="778"/>
        <end position="802"/>
    </location>
</feature>
<dbReference type="Pfam" id="PF03169">
    <property type="entry name" value="OPT"/>
    <property type="match status" value="1"/>
</dbReference>
<evidence type="ECO:0000256" key="1">
    <source>
        <dbReference type="ARBA" id="ARBA00004141"/>
    </source>
</evidence>
<dbReference type="AlphaFoldDB" id="A0AAD5WXZ4"/>
<keyword evidence="5" id="KW-0571">Peptide transport</keyword>
<evidence type="ECO:0000256" key="10">
    <source>
        <dbReference type="SAM" id="Phobius"/>
    </source>
</evidence>
<evidence type="ECO:0000256" key="3">
    <source>
        <dbReference type="ARBA" id="ARBA00022448"/>
    </source>
</evidence>
<keyword evidence="3" id="KW-0813">Transport</keyword>
<evidence type="ECO:0000256" key="5">
    <source>
        <dbReference type="ARBA" id="ARBA00022856"/>
    </source>
</evidence>
<feature type="transmembrane region" description="Helical" evidence="10">
    <location>
        <begin position="750"/>
        <end position="772"/>
    </location>
</feature>
<dbReference type="InterPro" id="IPR004648">
    <property type="entry name" value="Oligpept_transpt"/>
</dbReference>
<dbReference type="NCBIfam" id="TIGR00727">
    <property type="entry name" value="ISP4_OPT"/>
    <property type="match status" value="1"/>
</dbReference>
<feature type="transmembrane region" description="Helical" evidence="10">
    <location>
        <begin position="565"/>
        <end position="588"/>
    </location>
</feature>
<evidence type="ECO:0000256" key="4">
    <source>
        <dbReference type="ARBA" id="ARBA00022692"/>
    </source>
</evidence>